<dbReference type="Gene3D" id="3.90.550.10">
    <property type="entry name" value="Spore Coat Polysaccharide Biosynthesis Protein SpsA, Chain A"/>
    <property type="match status" value="1"/>
</dbReference>
<evidence type="ECO:0000259" key="2">
    <source>
        <dbReference type="Pfam" id="PF00534"/>
    </source>
</evidence>
<evidence type="ECO:0000313" key="4">
    <source>
        <dbReference type="EMBL" id="SPS05076.1"/>
    </source>
</evidence>
<feature type="domain" description="Glycosyl transferase family 1" evidence="2">
    <location>
        <begin position="970"/>
        <end position="1134"/>
    </location>
</feature>
<dbReference type="PANTHER" id="PTHR46656">
    <property type="entry name" value="PUTATIVE-RELATED"/>
    <property type="match status" value="1"/>
</dbReference>
<feature type="region of interest" description="Disordered" evidence="1">
    <location>
        <begin position="1"/>
        <end position="21"/>
    </location>
</feature>
<proteinExistence type="predicted"/>
<dbReference type="AlphaFoldDB" id="A0A2X0SH03"/>
<feature type="compositionally biased region" description="Basic and acidic residues" evidence="1">
    <location>
        <begin position="1"/>
        <end position="14"/>
    </location>
</feature>
<dbReference type="Gene3D" id="1.25.40.10">
    <property type="entry name" value="Tetratricopeptide repeat domain"/>
    <property type="match status" value="1"/>
</dbReference>
<gene>
    <name evidence="4" type="ORF">NITFAB_0665</name>
</gene>
<dbReference type="PANTHER" id="PTHR46656:SF3">
    <property type="entry name" value="PUTATIVE-RELATED"/>
    <property type="match status" value="1"/>
</dbReference>
<dbReference type="GO" id="GO:0016757">
    <property type="term" value="F:glycosyltransferase activity"/>
    <property type="evidence" value="ECO:0007669"/>
    <property type="project" value="InterPro"/>
</dbReference>
<dbReference type="CDD" id="cd03801">
    <property type="entry name" value="GT4_PimA-like"/>
    <property type="match status" value="1"/>
</dbReference>
<keyword evidence="4" id="KW-0808">Transferase</keyword>
<dbReference type="Pfam" id="PF00535">
    <property type="entry name" value="Glycos_transf_2"/>
    <property type="match status" value="1"/>
</dbReference>
<dbReference type="CDD" id="cd00761">
    <property type="entry name" value="Glyco_tranf_GTA_type"/>
    <property type="match status" value="1"/>
</dbReference>
<evidence type="ECO:0000259" key="3">
    <source>
        <dbReference type="Pfam" id="PF00535"/>
    </source>
</evidence>
<dbReference type="InterPro" id="IPR001296">
    <property type="entry name" value="Glyco_trans_1"/>
</dbReference>
<sequence>MTNNHDYNRPDMHDTPMNPQPAVTREVQEALIGLGRTEDIKLSPDGRRLAIAGFIRNRILLLEMDRDGTNAQFRLAIRNFIEISSPGLKDPHGLAFLDDQTLLVANRQGGISALRLPPRSNANRSVELPDLEIFSHNPWLHSPGSIAATGLGKNSYEVLVCNNYSHYVSRHILDLNASPALQKNEMLLASGLDIPDGVSVSDEGRWIAISNHGKHCVFLYENTPELGRDSPPCALLYGATYPHGIRFAMQDRFLVVADAGAPFVHIYERNGDRWAGTYFPTGSFRVMSEEVFRKGRVNPQEGGPKGIEISEDLNLLLATSDYQPLAFFDLRQVLESRMKVGSPGASVLLNRLKACPCGSRKRYEQCCGKLSTLAVPGTPASFDSIMELAIAAQRTRDFERAEQLYRQTLQHKNDDPRALHMLGVVLFSLHRAREASRLIRRAGELTGWQAPGILFNYGLALGTRMLGRDTELRSRLRRDYDRWLAARTCRPGFQPLVSVVMVYSEDTACIEDSLESVRAQSYRNLELIIVDNASADDSAEKIRNRLQDFPFPHRMFTREANREAEAAWNTAIAASCGEFIHPLHPADRFAPERIAQMVEQIAQRGFSWGFSRCEDLEAHGQAISPASGNRNYTLSRVEDALSSADTVGSALLDAVNPVISRGNLFFSRTLHDRLGGFRANQPCPVRDFCLRALYLAEPCLVPARLYRTRPAGNHAGTQPGQDREKYGKMVAEYLVRATSSSPENEFAPSRATNGYAHLAKALVRGQITLAPDILTSLEDRLAQQEEALPEPEPVTGNGLNLVGYFRWEFGLAESVRTLAATCHAGDIAANLQDADVMLECRQTNRSLDALLTRSNNQRNTLFFVPPGQLDQAWRRYCEQGSLRGRRTISYLFWEIDPIPEKWRPALERLDEIWVASEFIERLARRATGKPVIRIPHAIEVALERPYRRSDFSLPDHPFLFLFNFDFSSYADRKNPWAVIEAFRRAFPVRENQAGLVIKCHNEHLQPEKFALLQEMAGQDSRVTILNRLLSRAEMHGLQSVCDAYVSLHRSEGLGLGMAECMALGKPVIGTAYSGNLEFMNDRNSCLVDYTLIPVKPRQYLEYEPGWMWADPDIDHAAEFMARLFADPQYRRRISACAAADMAARYSHQAVGKILRDRLDFLAKGMG</sequence>
<dbReference type="InterPro" id="IPR029044">
    <property type="entry name" value="Nucleotide-diphossugar_trans"/>
</dbReference>
<dbReference type="SUPFAM" id="SSF75011">
    <property type="entry name" value="3-carboxy-cis,cis-mucoante lactonizing enzyme"/>
    <property type="match status" value="1"/>
</dbReference>
<reference evidence="4" key="1">
    <citation type="submission" date="2018-05" db="EMBL/GenBank/DDBJ databases">
        <authorList>
            <person name="Lanie J.A."/>
            <person name="Ng W.-L."/>
            <person name="Kazmierczak K.M."/>
            <person name="Andrzejewski T.M."/>
            <person name="Davidsen T.M."/>
            <person name="Wayne K.J."/>
            <person name="Tettelin H."/>
            <person name="Glass J.I."/>
            <person name="Rusch D."/>
            <person name="Podicherti R."/>
            <person name="Tsui H.-C.T."/>
            <person name="Winkler M.E."/>
        </authorList>
    </citation>
    <scope>NUCLEOTIDE SEQUENCE</scope>
    <source>
        <strain evidence="4">KNB</strain>
    </source>
</reference>
<dbReference type="SUPFAM" id="SSF48452">
    <property type="entry name" value="TPR-like"/>
    <property type="match status" value="1"/>
</dbReference>
<dbReference type="SUPFAM" id="SSF53448">
    <property type="entry name" value="Nucleotide-diphospho-sugar transferases"/>
    <property type="match status" value="1"/>
</dbReference>
<dbReference type="SUPFAM" id="SSF53756">
    <property type="entry name" value="UDP-Glycosyltransferase/glycogen phosphorylase"/>
    <property type="match status" value="1"/>
</dbReference>
<dbReference type="Gene3D" id="2.120.10.30">
    <property type="entry name" value="TolB, C-terminal domain"/>
    <property type="match status" value="1"/>
</dbReference>
<protein>
    <submittedName>
        <fullName evidence="4">Glycosyltransferase (Modular protein)</fullName>
    </submittedName>
</protein>
<accession>A0A2X0SH03</accession>
<dbReference type="InterPro" id="IPR011042">
    <property type="entry name" value="6-blade_b-propeller_TolB-like"/>
</dbReference>
<dbReference type="Pfam" id="PF00534">
    <property type="entry name" value="Glycos_transf_1"/>
    <property type="match status" value="1"/>
</dbReference>
<dbReference type="EMBL" id="LS423452">
    <property type="protein sequence ID" value="SPS05076.1"/>
    <property type="molecule type" value="Genomic_DNA"/>
</dbReference>
<organism evidence="4">
    <name type="scientific">Candidatus Nitrotoga fabula</name>
    <dbReference type="NCBI Taxonomy" id="2182327"/>
    <lineage>
        <taxon>Bacteria</taxon>
        <taxon>Pseudomonadati</taxon>
        <taxon>Pseudomonadota</taxon>
        <taxon>Betaproteobacteria</taxon>
        <taxon>Nitrosomonadales</taxon>
        <taxon>Gallionellaceae</taxon>
        <taxon>Candidatus Nitrotoga</taxon>
    </lineage>
</organism>
<feature type="domain" description="Glycosyltransferase 2-like" evidence="3">
    <location>
        <begin position="499"/>
        <end position="605"/>
    </location>
</feature>
<dbReference type="InterPro" id="IPR011990">
    <property type="entry name" value="TPR-like_helical_dom_sf"/>
</dbReference>
<evidence type="ECO:0000256" key="1">
    <source>
        <dbReference type="SAM" id="MobiDB-lite"/>
    </source>
</evidence>
<dbReference type="Gene3D" id="3.40.50.2000">
    <property type="entry name" value="Glycogen Phosphorylase B"/>
    <property type="match status" value="1"/>
</dbReference>
<name>A0A2X0SH03_9PROT</name>
<dbReference type="InterPro" id="IPR001173">
    <property type="entry name" value="Glyco_trans_2-like"/>
</dbReference>